<sequence>MACEHLSDLTAVEPTTTEGCEDCLAIGSRWVHLRMCQACGHVGCCDSSPHRHATAHFRAKGHPVIQSFEPGERWGWCYVDEVAVEDVGDELDRSYA</sequence>
<evidence type="ECO:0000313" key="2">
    <source>
        <dbReference type="EMBL" id="QGG93920.1"/>
    </source>
</evidence>
<dbReference type="AlphaFoldDB" id="A0A5Q2RJA4"/>
<organism evidence="2 3">
    <name type="scientific">Actinomarinicola tropica</name>
    <dbReference type="NCBI Taxonomy" id="2789776"/>
    <lineage>
        <taxon>Bacteria</taxon>
        <taxon>Bacillati</taxon>
        <taxon>Actinomycetota</taxon>
        <taxon>Acidimicrobiia</taxon>
        <taxon>Acidimicrobiales</taxon>
        <taxon>Iamiaceae</taxon>
        <taxon>Actinomarinicola</taxon>
    </lineage>
</organism>
<dbReference type="RefSeq" id="WP_153758026.1">
    <property type="nucleotide sequence ID" value="NZ_CP045851.1"/>
</dbReference>
<reference evidence="2 3" key="1">
    <citation type="submission" date="2019-11" db="EMBL/GenBank/DDBJ databases">
        <authorList>
            <person name="He Y."/>
        </authorList>
    </citation>
    <scope>NUCLEOTIDE SEQUENCE [LARGE SCALE GENOMIC DNA]</scope>
    <source>
        <strain evidence="2 3">SCSIO 58843</strain>
    </source>
</reference>
<dbReference type="InterPro" id="IPR001607">
    <property type="entry name" value="Znf_UBP"/>
</dbReference>
<evidence type="ECO:0000313" key="3">
    <source>
        <dbReference type="Proteomes" id="UP000334019"/>
    </source>
</evidence>
<dbReference type="EMBL" id="CP045851">
    <property type="protein sequence ID" value="QGG93920.1"/>
    <property type="molecule type" value="Genomic_DNA"/>
</dbReference>
<dbReference type="InterPro" id="IPR013083">
    <property type="entry name" value="Znf_RING/FYVE/PHD"/>
</dbReference>
<proteinExistence type="predicted"/>
<dbReference type="Proteomes" id="UP000334019">
    <property type="component" value="Chromosome"/>
</dbReference>
<dbReference type="PROSITE" id="PS50271">
    <property type="entry name" value="ZF_UBP"/>
    <property type="match status" value="1"/>
</dbReference>
<protein>
    <recommendedName>
        <fullName evidence="1">UBP-type domain-containing protein</fullName>
    </recommendedName>
</protein>
<evidence type="ECO:0000259" key="1">
    <source>
        <dbReference type="PROSITE" id="PS50271"/>
    </source>
</evidence>
<dbReference type="SUPFAM" id="SSF57850">
    <property type="entry name" value="RING/U-box"/>
    <property type="match status" value="1"/>
</dbReference>
<gene>
    <name evidence="2" type="ORF">GH723_01680</name>
</gene>
<keyword evidence="3" id="KW-1185">Reference proteome</keyword>
<accession>A0A5Q2RJA4</accession>
<dbReference type="Gene3D" id="3.30.40.10">
    <property type="entry name" value="Zinc/RING finger domain, C3HC4 (zinc finger)"/>
    <property type="match status" value="1"/>
</dbReference>
<dbReference type="Pfam" id="PF02148">
    <property type="entry name" value="zf-UBP"/>
    <property type="match status" value="1"/>
</dbReference>
<dbReference type="KEGG" id="atq:GH723_01680"/>
<name>A0A5Q2RJA4_9ACTN</name>
<dbReference type="GO" id="GO:0008270">
    <property type="term" value="F:zinc ion binding"/>
    <property type="evidence" value="ECO:0007669"/>
    <property type="project" value="InterPro"/>
</dbReference>
<feature type="domain" description="UBP-type" evidence="1">
    <location>
        <begin position="1"/>
        <end position="96"/>
    </location>
</feature>